<keyword evidence="2" id="KW-0812">Transmembrane</keyword>
<accession>A0A914PVM6</accession>
<feature type="region of interest" description="Disordered" evidence="1">
    <location>
        <begin position="154"/>
        <end position="207"/>
    </location>
</feature>
<evidence type="ECO:0000313" key="4">
    <source>
        <dbReference type="WBParaSite" id="PDA_v2.g22809.t1"/>
    </source>
</evidence>
<dbReference type="AlphaFoldDB" id="A0A914PVM6"/>
<keyword evidence="3" id="KW-1185">Reference proteome</keyword>
<feature type="compositionally biased region" description="Low complexity" evidence="1">
    <location>
        <begin position="101"/>
        <end position="113"/>
    </location>
</feature>
<feature type="transmembrane region" description="Helical" evidence="2">
    <location>
        <begin position="12"/>
        <end position="42"/>
    </location>
</feature>
<dbReference type="Proteomes" id="UP000887578">
    <property type="component" value="Unplaced"/>
</dbReference>
<dbReference type="WBParaSite" id="PDA_v2.g22809.t1">
    <property type="protein sequence ID" value="PDA_v2.g22809.t1"/>
    <property type="gene ID" value="PDA_v2.g22809"/>
</dbReference>
<sequence>MFKLIGCIFSTVLIVIIVIISIIGIIVIAAGIFFVCLCYCAAFNQNRLTRFFIKPKTNSEIERERIQYLEKIKKRPAYPANYFDELRRKSPAPRTFDDENNNNNTGTPTSSGNEKTFKSKKLQQQEQKVLQPMGEKNKSLLELFPPATITTAKTTKIGTPKNGSVYCNNDKLRSNYAGSPNDKPPAAAATDLSPTDKPSISPIDKQT</sequence>
<proteinExistence type="predicted"/>
<protein>
    <submittedName>
        <fullName evidence="4">Uncharacterized protein</fullName>
    </submittedName>
</protein>
<keyword evidence="2" id="KW-1133">Transmembrane helix</keyword>
<evidence type="ECO:0000256" key="1">
    <source>
        <dbReference type="SAM" id="MobiDB-lite"/>
    </source>
</evidence>
<keyword evidence="2" id="KW-0472">Membrane</keyword>
<evidence type="ECO:0000256" key="2">
    <source>
        <dbReference type="SAM" id="Phobius"/>
    </source>
</evidence>
<organism evidence="3 4">
    <name type="scientific">Panagrolaimus davidi</name>
    <dbReference type="NCBI Taxonomy" id="227884"/>
    <lineage>
        <taxon>Eukaryota</taxon>
        <taxon>Metazoa</taxon>
        <taxon>Ecdysozoa</taxon>
        <taxon>Nematoda</taxon>
        <taxon>Chromadorea</taxon>
        <taxon>Rhabditida</taxon>
        <taxon>Tylenchina</taxon>
        <taxon>Panagrolaimomorpha</taxon>
        <taxon>Panagrolaimoidea</taxon>
        <taxon>Panagrolaimidae</taxon>
        <taxon>Panagrolaimus</taxon>
    </lineage>
</organism>
<feature type="compositionally biased region" description="Polar residues" evidence="1">
    <location>
        <begin position="192"/>
        <end position="207"/>
    </location>
</feature>
<feature type="region of interest" description="Disordered" evidence="1">
    <location>
        <begin position="91"/>
        <end position="139"/>
    </location>
</feature>
<feature type="compositionally biased region" description="Low complexity" evidence="1">
    <location>
        <begin position="122"/>
        <end position="131"/>
    </location>
</feature>
<reference evidence="4" key="1">
    <citation type="submission" date="2022-11" db="UniProtKB">
        <authorList>
            <consortium name="WormBaseParasite"/>
        </authorList>
    </citation>
    <scope>IDENTIFICATION</scope>
</reference>
<name>A0A914PVM6_9BILA</name>
<evidence type="ECO:0000313" key="3">
    <source>
        <dbReference type="Proteomes" id="UP000887578"/>
    </source>
</evidence>